<sequence length="149" mass="16956">MFEGSKEASREEIESHVPLFPKQAPTTCLKAARNAFRNVVFTMMTQMFDLFMGNTQAPQPQQPQQPQLEAIHPTQPTPLVPIVTPPKGDHVKEICKRAAKEFMSDKGDDPIMADQRLSQVCRVIKELKFTLKDNLLCVMSLLEREVYQL</sequence>
<accession>A0ABR0MN13</accession>
<protein>
    <submittedName>
        <fullName evidence="2">Uncharacterized protein</fullName>
    </submittedName>
</protein>
<proteinExistence type="predicted"/>
<dbReference type="Proteomes" id="UP001358586">
    <property type="component" value="Chromosome 12"/>
</dbReference>
<dbReference type="EMBL" id="JARKNE010000012">
    <property type="protein sequence ID" value="KAK5775386.1"/>
    <property type="molecule type" value="Genomic_DNA"/>
</dbReference>
<keyword evidence="3" id="KW-1185">Reference proteome</keyword>
<gene>
    <name evidence="2" type="ORF">PVK06_043270</name>
</gene>
<reference evidence="2 3" key="1">
    <citation type="submission" date="2023-03" db="EMBL/GenBank/DDBJ databases">
        <title>WGS of Gossypium arboreum.</title>
        <authorList>
            <person name="Yu D."/>
        </authorList>
    </citation>
    <scope>NUCLEOTIDE SEQUENCE [LARGE SCALE GENOMIC DNA]</scope>
    <source>
        <tissue evidence="2">Leaf</tissue>
    </source>
</reference>
<name>A0ABR0MN13_GOSAR</name>
<organism evidence="2 3">
    <name type="scientific">Gossypium arboreum</name>
    <name type="common">Tree cotton</name>
    <name type="synonym">Gossypium nanking</name>
    <dbReference type="NCBI Taxonomy" id="29729"/>
    <lineage>
        <taxon>Eukaryota</taxon>
        <taxon>Viridiplantae</taxon>
        <taxon>Streptophyta</taxon>
        <taxon>Embryophyta</taxon>
        <taxon>Tracheophyta</taxon>
        <taxon>Spermatophyta</taxon>
        <taxon>Magnoliopsida</taxon>
        <taxon>eudicotyledons</taxon>
        <taxon>Gunneridae</taxon>
        <taxon>Pentapetalae</taxon>
        <taxon>rosids</taxon>
        <taxon>malvids</taxon>
        <taxon>Malvales</taxon>
        <taxon>Malvaceae</taxon>
        <taxon>Malvoideae</taxon>
        <taxon>Gossypium</taxon>
    </lineage>
</organism>
<feature type="compositionally biased region" description="Low complexity" evidence="1">
    <location>
        <begin position="56"/>
        <end position="67"/>
    </location>
</feature>
<evidence type="ECO:0000256" key="1">
    <source>
        <dbReference type="SAM" id="MobiDB-lite"/>
    </source>
</evidence>
<evidence type="ECO:0000313" key="2">
    <source>
        <dbReference type="EMBL" id="KAK5775386.1"/>
    </source>
</evidence>
<evidence type="ECO:0000313" key="3">
    <source>
        <dbReference type="Proteomes" id="UP001358586"/>
    </source>
</evidence>
<feature type="region of interest" description="Disordered" evidence="1">
    <location>
        <begin position="55"/>
        <end position="78"/>
    </location>
</feature>
<comment type="caution">
    <text evidence="2">The sequence shown here is derived from an EMBL/GenBank/DDBJ whole genome shotgun (WGS) entry which is preliminary data.</text>
</comment>